<gene>
    <name evidence="2" type="ORF">SAMN05421504_112196</name>
</gene>
<feature type="compositionally biased region" description="Basic and acidic residues" evidence="1">
    <location>
        <begin position="58"/>
        <end position="67"/>
    </location>
</feature>
<dbReference type="EMBL" id="FNON01000012">
    <property type="protein sequence ID" value="SDZ32385.1"/>
    <property type="molecule type" value="Genomic_DNA"/>
</dbReference>
<protein>
    <submittedName>
        <fullName evidence="2">Uncharacterized protein</fullName>
    </submittedName>
</protein>
<proteinExistence type="predicted"/>
<organism evidence="2 3">
    <name type="scientific">Amycolatopsis xylanica</name>
    <dbReference type="NCBI Taxonomy" id="589385"/>
    <lineage>
        <taxon>Bacteria</taxon>
        <taxon>Bacillati</taxon>
        <taxon>Actinomycetota</taxon>
        <taxon>Actinomycetes</taxon>
        <taxon>Pseudonocardiales</taxon>
        <taxon>Pseudonocardiaceae</taxon>
        <taxon>Amycolatopsis</taxon>
    </lineage>
</organism>
<evidence type="ECO:0000256" key="1">
    <source>
        <dbReference type="SAM" id="MobiDB-lite"/>
    </source>
</evidence>
<evidence type="ECO:0000313" key="2">
    <source>
        <dbReference type="EMBL" id="SDZ32385.1"/>
    </source>
</evidence>
<feature type="compositionally biased region" description="Low complexity" evidence="1">
    <location>
        <begin position="192"/>
        <end position="201"/>
    </location>
</feature>
<reference evidence="2 3" key="1">
    <citation type="submission" date="2016-10" db="EMBL/GenBank/DDBJ databases">
        <authorList>
            <person name="de Groot N.N."/>
        </authorList>
    </citation>
    <scope>NUCLEOTIDE SEQUENCE [LARGE SCALE GENOMIC DNA]</scope>
    <source>
        <strain evidence="2 3">CPCC 202699</strain>
    </source>
</reference>
<feature type="region of interest" description="Disordered" evidence="1">
    <location>
        <begin position="186"/>
        <end position="211"/>
    </location>
</feature>
<sequence>MVALTGGRSADCARLEFPADLAGGRPRTRSAYVTRRERLHSSAAAPGSTSTRRPVRGTRFEGADPSRKTLHSVPRSPLRRRAHSTSVHPDGQPASRPDRGSGQGDQAGRRLACRAAHTGSVLHRTRRHRGCRQCGRHGPSRMFPALVSQHRRRWSRGPGRSRRCSQNRYVSPGCDRTFFPVRTARAPDRTSRQPTPRTARFTPRRPDPGTGLTFPDTEMLIAHTDVEPFEMVKTSLSAAQTGVLNDARYRKSRSLCTSSLVSSSRSTSRSAARPASLSAVSLTPARLPAWCSTRSRSR</sequence>
<dbReference type="Proteomes" id="UP000199515">
    <property type="component" value="Unassembled WGS sequence"/>
</dbReference>
<evidence type="ECO:0000313" key="3">
    <source>
        <dbReference type="Proteomes" id="UP000199515"/>
    </source>
</evidence>
<keyword evidence="3" id="KW-1185">Reference proteome</keyword>
<name>A0A1H3S474_9PSEU</name>
<feature type="region of interest" description="Disordered" evidence="1">
    <location>
        <begin position="21"/>
        <end position="109"/>
    </location>
</feature>
<accession>A0A1H3S474</accession>
<dbReference type="AlphaFoldDB" id="A0A1H3S474"/>